<name>A0A0B4XRD1_9GAMM</name>
<keyword evidence="2" id="KW-0732">Signal</keyword>
<feature type="region of interest" description="Disordered" evidence="1">
    <location>
        <begin position="249"/>
        <end position="272"/>
    </location>
</feature>
<accession>A0A0B4XRD1</accession>
<organism evidence="3 4">
    <name type="scientific">Isoalcanivorax pacificus W11-5</name>
    <dbReference type="NCBI Taxonomy" id="391936"/>
    <lineage>
        <taxon>Bacteria</taxon>
        <taxon>Pseudomonadati</taxon>
        <taxon>Pseudomonadota</taxon>
        <taxon>Gammaproteobacteria</taxon>
        <taxon>Oceanospirillales</taxon>
        <taxon>Alcanivoracaceae</taxon>
        <taxon>Isoalcanivorax</taxon>
    </lineage>
</organism>
<evidence type="ECO:0000313" key="3">
    <source>
        <dbReference type="EMBL" id="AJD48963.1"/>
    </source>
</evidence>
<evidence type="ECO:0000313" key="4">
    <source>
        <dbReference type="Proteomes" id="UP000006764"/>
    </source>
</evidence>
<protein>
    <submittedName>
        <fullName evidence="3">Uncharacterized protein</fullName>
    </submittedName>
</protein>
<dbReference type="KEGG" id="apac:S7S_12755"/>
<dbReference type="Proteomes" id="UP000006764">
    <property type="component" value="Chromosome"/>
</dbReference>
<feature type="signal peptide" evidence="2">
    <location>
        <begin position="1"/>
        <end position="26"/>
    </location>
</feature>
<dbReference type="RefSeq" id="WP_008740319.1">
    <property type="nucleotide sequence ID" value="NZ_CP004387.1"/>
</dbReference>
<evidence type="ECO:0000256" key="2">
    <source>
        <dbReference type="SAM" id="SignalP"/>
    </source>
</evidence>
<proteinExistence type="predicted"/>
<keyword evidence="4" id="KW-1185">Reference proteome</keyword>
<gene>
    <name evidence="3" type="ORF">S7S_12755</name>
</gene>
<dbReference type="OrthoDB" id="9818106at2"/>
<reference evidence="3 4" key="1">
    <citation type="journal article" date="2012" name="J. Bacteriol.">
        <title>Genome sequence of an alkane-degrading bacterium, Alcanivorax pacificus type strain W11-5, isolated from deep sea sediment.</title>
        <authorList>
            <person name="Lai Q."/>
            <person name="Shao Z."/>
        </authorList>
    </citation>
    <scope>NUCLEOTIDE SEQUENCE [LARGE SCALE GENOMIC DNA]</scope>
    <source>
        <strain evidence="3 4">W11-5</strain>
    </source>
</reference>
<evidence type="ECO:0000256" key="1">
    <source>
        <dbReference type="SAM" id="MobiDB-lite"/>
    </source>
</evidence>
<dbReference type="HOGENOM" id="CLU_1021715_0_0_6"/>
<dbReference type="EMBL" id="CP004387">
    <property type="protein sequence ID" value="AJD48963.1"/>
    <property type="molecule type" value="Genomic_DNA"/>
</dbReference>
<dbReference type="AlphaFoldDB" id="A0A0B4XRD1"/>
<sequence length="272" mass="29610">MSLRIKLIFGTLLACLLNMTAWQANASFTVHYKPDLFGGWQSIPGVPQEPFPLSYQEAVQRDFYFIFDSFYPIKGSTAWAGDLVDFSSPLLGLRCRLQIGGYLWQEGQQPKVMNFTVTHHRIDKPSPQGFPKPSPLCMQMPPAVLLAFNNGLPIGAPWAGAWTTVATPAMVNAGAFANIFNNVQVTMAGANCAAAPGNGGQLPYQYNENPPGVRATIDLNGMIMPPGPGNCNIFGRLYSIWEKAQIFDPNHTPSAPNPSPLSRGVIDEITNP</sequence>
<feature type="chain" id="PRO_5002111323" evidence="2">
    <location>
        <begin position="27"/>
        <end position="272"/>
    </location>
</feature>